<dbReference type="EMBL" id="KZ852067">
    <property type="protein sequence ID" value="RDH29547.1"/>
    <property type="molecule type" value="Genomic_DNA"/>
</dbReference>
<dbReference type="GeneID" id="38135945"/>
<dbReference type="Pfam" id="PF00550">
    <property type="entry name" value="PP-binding"/>
    <property type="match status" value="1"/>
</dbReference>
<gene>
    <name evidence="6" type="ORF">BDQ94DRAFT_150483</name>
</gene>
<dbReference type="GO" id="GO:0031177">
    <property type="term" value="F:phosphopantetheine binding"/>
    <property type="evidence" value="ECO:0007669"/>
    <property type="project" value="TreeGrafter"/>
</dbReference>
<dbReference type="GO" id="GO:0016874">
    <property type="term" value="F:ligase activity"/>
    <property type="evidence" value="ECO:0007669"/>
    <property type="project" value="UniProtKB-KW"/>
</dbReference>
<dbReference type="PROSITE" id="PS00012">
    <property type="entry name" value="PHOSPHOPANTETHEINE"/>
    <property type="match status" value="1"/>
</dbReference>
<accession>A0A3F3PRH9</accession>
<keyword evidence="2" id="KW-0597">Phosphoprotein</keyword>
<dbReference type="GO" id="GO:0043041">
    <property type="term" value="P:amino acid activation for nonribosomal peptide biosynthetic process"/>
    <property type="evidence" value="ECO:0007669"/>
    <property type="project" value="TreeGrafter"/>
</dbReference>
<dbReference type="RefSeq" id="XP_026622569.1">
    <property type="nucleotide sequence ID" value="XM_026767589.1"/>
</dbReference>
<dbReference type="PROSITE" id="PS50075">
    <property type="entry name" value="CARRIER"/>
    <property type="match status" value="1"/>
</dbReference>
<dbReference type="SUPFAM" id="SSF47336">
    <property type="entry name" value="ACP-like"/>
    <property type="match status" value="1"/>
</dbReference>
<protein>
    <recommendedName>
        <fullName evidence="5">Carrier domain-containing protein</fullName>
    </recommendedName>
</protein>
<evidence type="ECO:0000313" key="6">
    <source>
        <dbReference type="EMBL" id="RDH29547.1"/>
    </source>
</evidence>
<keyword evidence="1" id="KW-0596">Phosphopantetheine</keyword>
<sequence>MDDSFFRLGGDSITALRLAGAARSSGLDLSAAHLFRYPTLSQQTSLISCSSPDVALATDPGPLPLLDEDVPDSASFRQLAAVNGGAHMT</sequence>
<evidence type="ECO:0000313" key="7">
    <source>
        <dbReference type="Proteomes" id="UP000253729"/>
    </source>
</evidence>
<feature type="domain" description="Carrier" evidence="5">
    <location>
        <begin position="1"/>
        <end position="51"/>
    </location>
</feature>
<evidence type="ECO:0000256" key="4">
    <source>
        <dbReference type="ARBA" id="ARBA00029454"/>
    </source>
</evidence>
<dbReference type="GO" id="GO:0005737">
    <property type="term" value="C:cytoplasm"/>
    <property type="evidence" value="ECO:0007669"/>
    <property type="project" value="TreeGrafter"/>
</dbReference>
<dbReference type="InterPro" id="IPR036736">
    <property type="entry name" value="ACP-like_sf"/>
</dbReference>
<dbReference type="AlphaFoldDB" id="A0A3F3PRH9"/>
<dbReference type="InterPro" id="IPR009081">
    <property type="entry name" value="PP-bd_ACP"/>
</dbReference>
<dbReference type="Gene3D" id="1.10.1200.10">
    <property type="entry name" value="ACP-like"/>
    <property type="match status" value="1"/>
</dbReference>
<evidence type="ECO:0000256" key="3">
    <source>
        <dbReference type="ARBA" id="ARBA00022598"/>
    </source>
</evidence>
<dbReference type="PANTHER" id="PTHR45527">
    <property type="entry name" value="NONRIBOSOMAL PEPTIDE SYNTHETASE"/>
    <property type="match status" value="1"/>
</dbReference>
<dbReference type="Proteomes" id="UP000253729">
    <property type="component" value="Unassembled WGS sequence"/>
</dbReference>
<name>A0A3F3PRH9_9EURO</name>
<comment type="similarity">
    <text evidence="4">Belongs to the NRP synthetase family.</text>
</comment>
<keyword evidence="7" id="KW-1185">Reference proteome</keyword>
<evidence type="ECO:0000256" key="1">
    <source>
        <dbReference type="ARBA" id="ARBA00022450"/>
    </source>
</evidence>
<evidence type="ECO:0000256" key="2">
    <source>
        <dbReference type="ARBA" id="ARBA00022553"/>
    </source>
</evidence>
<proteinExistence type="inferred from homology"/>
<organism evidence="6 7">
    <name type="scientific">Aspergillus welwitschiae</name>
    <dbReference type="NCBI Taxonomy" id="1341132"/>
    <lineage>
        <taxon>Eukaryota</taxon>
        <taxon>Fungi</taxon>
        <taxon>Dikarya</taxon>
        <taxon>Ascomycota</taxon>
        <taxon>Pezizomycotina</taxon>
        <taxon>Eurotiomycetes</taxon>
        <taxon>Eurotiomycetidae</taxon>
        <taxon>Eurotiales</taxon>
        <taxon>Aspergillaceae</taxon>
        <taxon>Aspergillus</taxon>
        <taxon>Aspergillus subgen. Circumdati</taxon>
    </lineage>
</organism>
<reference evidence="6 7" key="1">
    <citation type="submission" date="2018-07" db="EMBL/GenBank/DDBJ databases">
        <title>The genomes of Aspergillus section Nigri reveals drivers in fungal speciation.</title>
        <authorList>
            <consortium name="DOE Joint Genome Institute"/>
            <person name="Vesth T.C."/>
            <person name="Nybo J."/>
            <person name="Theobald S."/>
            <person name="Brandl J."/>
            <person name="Frisvad J.C."/>
            <person name="Nielsen K.F."/>
            <person name="Lyhne E.K."/>
            <person name="Kogle M.E."/>
            <person name="Kuo A."/>
            <person name="Riley R."/>
            <person name="Clum A."/>
            <person name="Nolan M."/>
            <person name="Lipzen A."/>
            <person name="Salamov A."/>
            <person name="Henrissat B."/>
            <person name="Wiebenga A."/>
            <person name="De vries R.P."/>
            <person name="Grigoriev I.V."/>
            <person name="Mortensen U.H."/>
            <person name="Andersen M.R."/>
            <person name="Baker S.E."/>
        </authorList>
    </citation>
    <scope>NUCLEOTIDE SEQUENCE [LARGE SCALE GENOMIC DNA]</scope>
    <source>
        <strain evidence="6 7">CBS 139.54b</strain>
    </source>
</reference>
<dbReference type="GO" id="GO:0044550">
    <property type="term" value="P:secondary metabolite biosynthetic process"/>
    <property type="evidence" value="ECO:0007669"/>
    <property type="project" value="TreeGrafter"/>
</dbReference>
<dbReference type="PANTHER" id="PTHR45527:SF1">
    <property type="entry name" value="FATTY ACID SYNTHASE"/>
    <property type="match status" value="1"/>
</dbReference>
<dbReference type="InterPro" id="IPR006162">
    <property type="entry name" value="Ppantetheine_attach_site"/>
</dbReference>
<keyword evidence="3" id="KW-0436">Ligase</keyword>
<evidence type="ECO:0000259" key="5">
    <source>
        <dbReference type="PROSITE" id="PS50075"/>
    </source>
</evidence>